<dbReference type="EMBL" id="JAUJEB010000004">
    <property type="protein sequence ID" value="MDN5214003.1"/>
    <property type="molecule type" value="Genomic_DNA"/>
</dbReference>
<proteinExistence type="predicted"/>
<organism evidence="1 2">
    <name type="scientific">Agaribacillus aureus</name>
    <dbReference type="NCBI Taxonomy" id="3051825"/>
    <lineage>
        <taxon>Bacteria</taxon>
        <taxon>Pseudomonadati</taxon>
        <taxon>Bacteroidota</taxon>
        <taxon>Cytophagia</taxon>
        <taxon>Cytophagales</taxon>
        <taxon>Splendidivirgaceae</taxon>
        <taxon>Agaribacillus</taxon>
    </lineage>
</organism>
<evidence type="ECO:0008006" key="3">
    <source>
        <dbReference type="Google" id="ProtNLM"/>
    </source>
</evidence>
<evidence type="ECO:0000313" key="2">
    <source>
        <dbReference type="Proteomes" id="UP001172083"/>
    </source>
</evidence>
<comment type="caution">
    <text evidence="1">The sequence shown here is derived from an EMBL/GenBank/DDBJ whole genome shotgun (WGS) entry which is preliminary data.</text>
</comment>
<gene>
    <name evidence="1" type="ORF">QQ020_18145</name>
</gene>
<evidence type="ECO:0000313" key="1">
    <source>
        <dbReference type="EMBL" id="MDN5214003.1"/>
    </source>
</evidence>
<keyword evidence="2" id="KW-1185">Reference proteome</keyword>
<reference evidence="1" key="1">
    <citation type="submission" date="2023-06" db="EMBL/GenBank/DDBJ databases">
        <title>Genomic of Agaribacillus aureum.</title>
        <authorList>
            <person name="Wang G."/>
        </authorList>
    </citation>
    <scope>NUCLEOTIDE SEQUENCE</scope>
    <source>
        <strain evidence="1">BMA12</strain>
    </source>
</reference>
<dbReference type="Proteomes" id="UP001172083">
    <property type="component" value="Unassembled WGS sequence"/>
</dbReference>
<name>A0ABT8L8B6_9BACT</name>
<sequence length="135" mass="15079">MDKEKIFKKLRFGENAENLVLNAPDFYKSLLQGHPFDDEINPDKAGQYDFVQVFATDQQHLEALVAVAAPAGKYDAVFWACYPKGTGKIKSDIKRETVWEAFGKVHCRAVTAISIDETWSALRARPNEAVGTKSS</sequence>
<dbReference type="RefSeq" id="WP_346759340.1">
    <property type="nucleotide sequence ID" value="NZ_JAUJEB010000004.1"/>
</dbReference>
<accession>A0ABT8L8B6</accession>
<protein>
    <recommendedName>
        <fullName evidence="3">DUF3052 domain-containing protein</fullName>
    </recommendedName>
</protein>